<accession>A0ABD2AGX3</accession>
<evidence type="ECO:0000313" key="2">
    <source>
        <dbReference type="EMBL" id="KAL2719864.1"/>
    </source>
</evidence>
<keyword evidence="1" id="KW-0472">Membrane</keyword>
<reference evidence="2 3" key="1">
    <citation type="journal article" date="2024" name="Ann. Entomol. Soc. Am.">
        <title>Genomic analyses of the southern and eastern yellowjacket wasps (Hymenoptera: Vespidae) reveal evolutionary signatures of social life.</title>
        <authorList>
            <person name="Catto M.A."/>
            <person name="Caine P.B."/>
            <person name="Orr S.E."/>
            <person name="Hunt B.G."/>
            <person name="Goodisman M.A.D."/>
        </authorList>
    </citation>
    <scope>NUCLEOTIDE SEQUENCE [LARGE SCALE GENOMIC DNA]</scope>
    <source>
        <strain evidence="2">232</strain>
        <tissue evidence="2">Head and thorax</tissue>
    </source>
</reference>
<name>A0ABD2AGX3_VESMC</name>
<feature type="transmembrane region" description="Helical" evidence="1">
    <location>
        <begin position="12"/>
        <end position="37"/>
    </location>
</feature>
<dbReference type="Proteomes" id="UP001607303">
    <property type="component" value="Unassembled WGS sequence"/>
</dbReference>
<keyword evidence="3" id="KW-1185">Reference proteome</keyword>
<keyword evidence="1" id="KW-0812">Transmembrane</keyword>
<evidence type="ECO:0000313" key="3">
    <source>
        <dbReference type="Proteomes" id="UP001607303"/>
    </source>
</evidence>
<proteinExistence type="predicted"/>
<protein>
    <submittedName>
        <fullName evidence="2">Uncharacterized protein</fullName>
    </submittedName>
</protein>
<keyword evidence="1" id="KW-1133">Transmembrane helix</keyword>
<dbReference type="AlphaFoldDB" id="A0ABD2AGX3"/>
<dbReference type="EMBL" id="JAYRBN010000118">
    <property type="protein sequence ID" value="KAL2719864.1"/>
    <property type="molecule type" value="Genomic_DNA"/>
</dbReference>
<comment type="caution">
    <text evidence="2">The sequence shown here is derived from an EMBL/GenBank/DDBJ whole genome shotgun (WGS) entry which is preliminary data.</text>
</comment>
<organism evidence="2 3">
    <name type="scientific">Vespula maculifrons</name>
    <name type="common">Eastern yellow jacket</name>
    <name type="synonym">Wasp</name>
    <dbReference type="NCBI Taxonomy" id="7453"/>
    <lineage>
        <taxon>Eukaryota</taxon>
        <taxon>Metazoa</taxon>
        <taxon>Ecdysozoa</taxon>
        <taxon>Arthropoda</taxon>
        <taxon>Hexapoda</taxon>
        <taxon>Insecta</taxon>
        <taxon>Pterygota</taxon>
        <taxon>Neoptera</taxon>
        <taxon>Endopterygota</taxon>
        <taxon>Hymenoptera</taxon>
        <taxon>Apocrita</taxon>
        <taxon>Aculeata</taxon>
        <taxon>Vespoidea</taxon>
        <taxon>Vespidae</taxon>
        <taxon>Vespinae</taxon>
        <taxon>Vespula</taxon>
    </lineage>
</organism>
<evidence type="ECO:0000256" key="1">
    <source>
        <dbReference type="SAM" id="Phobius"/>
    </source>
</evidence>
<gene>
    <name evidence="2" type="ORF">V1477_021161</name>
</gene>
<sequence>MTSITDEIDFAVWIIFIAMIIPITILMILEFSYYVIVSSNCLLGLIRGKQMKEYFPYYPNKTRFLHTKAHRTAHSIWAT</sequence>